<dbReference type="PANTHER" id="PTHR11019:SF199">
    <property type="entry name" value="HTH-TYPE TRANSCRIPTIONAL REGULATOR NIMR"/>
    <property type="match status" value="1"/>
</dbReference>
<keyword evidence="3" id="KW-0010">Activator</keyword>
<sequence length="262" mass="29020">MPIHPELYALPDGPVVAPIYGYSAHQAAGSVTRLHCHDAGQLFHVVRGSLAIDTERGTYFVPPERAVWMPARFAHETRYLTQSEVRYLYVQRDAAGALPAEPRILQMTQLLRELILAYMSFARAETAEGPAARIGAVILDQLVLQPVQGLDLPMPAEDRMRRLCERIARDPAVAPPLTEAAESCALSVRSFERRIQAETGLSFRSWCRQARLFRALELLASGCSVSDVAFRLGYEGPSAFVATFRKAFGVTPGRYFEPSLTS</sequence>
<dbReference type="Proteomes" id="UP000541347">
    <property type="component" value="Unassembled WGS sequence"/>
</dbReference>
<dbReference type="InterPro" id="IPR014710">
    <property type="entry name" value="RmlC-like_jellyroll"/>
</dbReference>
<proteinExistence type="predicted"/>
<dbReference type="InterPro" id="IPR011051">
    <property type="entry name" value="RmlC_Cupin_sf"/>
</dbReference>
<dbReference type="SUPFAM" id="SSF46689">
    <property type="entry name" value="Homeodomain-like"/>
    <property type="match status" value="1"/>
</dbReference>
<evidence type="ECO:0000256" key="1">
    <source>
        <dbReference type="ARBA" id="ARBA00023015"/>
    </source>
</evidence>
<keyword evidence="1" id="KW-0805">Transcription regulation</keyword>
<dbReference type="Gene3D" id="2.60.120.10">
    <property type="entry name" value="Jelly Rolls"/>
    <property type="match status" value="1"/>
</dbReference>
<keyword evidence="4" id="KW-0804">Transcription</keyword>
<evidence type="ECO:0000256" key="2">
    <source>
        <dbReference type="ARBA" id="ARBA00023125"/>
    </source>
</evidence>
<keyword evidence="7" id="KW-1185">Reference proteome</keyword>
<dbReference type="PRINTS" id="PR00032">
    <property type="entry name" value="HTHARAC"/>
</dbReference>
<dbReference type="InterPro" id="IPR020449">
    <property type="entry name" value="Tscrpt_reg_AraC-type_HTH"/>
</dbReference>
<dbReference type="CDD" id="cd06124">
    <property type="entry name" value="cupin_NimR-like_N"/>
    <property type="match status" value="1"/>
</dbReference>
<dbReference type="InterPro" id="IPR018062">
    <property type="entry name" value="HTH_AraC-typ_CS"/>
</dbReference>
<feature type="domain" description="HTH araC/xylS-type" evidence="5">
    <location>
        <begin position="161"/>
        <end position="258"/>
    </location>
</feature>
<evidence type="ECO:0000256" key="3">
    <source>
        <dbReference type="ARBA" id="ARBA00023159"/>
    </source>
</evidence>
<keyword evidence="2" id="KW-0238">DNA-binding</keyword>
<evidence type="ECO:0000256" key="4">
    <source>
        <dbReference type="ARBA" id="ARBA00023163"/>
    </source>
</evidence>
<evidence type="ECO:0000313" key="6">
    <source>
        <dbReference type="EMBL" id="NBN63511.1"/>
    </source>
</evidence>
<comment type="caution">
    <text evidence="6">The sequence shown here is derived from an EMBL/GenBank/DDBJ whole genome shotgun (WGS) entry which is preliminary data.</text>
</comment>
<dbReference type="Pfam" id="PF02311">
    <property type="entry name" value="AraC_binding"/>
    <property type="match status" value="1"/>
</dbReference>
<dbReference type="PROSITE" id="PS00041">
    <property type="entry name" value="HTH_ARAC_FAMILY_1"/>
    <property type="match status" value="1"/>
</dbReference>
<dbReference type="Gene3D" id="1.10.10.60">
    <property type="entry name" value="Homeodomain-like"/>
    <property type="match status" value="1"/>
</dbReference>
<dbReference type="PANTHER" id="PTHR11019">
    <property type="entry name" value="HTH-TYPE TRANSCRIPTIONAL REGULATOR NIMR"/>
    <property type="match status" value="1"/>
</dbReference>
<gene>
    <name evidence="6" type="ORF">GWI71_07440</name>
</gene>
<organism evidence="6 7">
    <name type="scientific">Pannonibacter tanglangensis</name>
    <dbReference type="NCBI Taxonomy" id="2750084"/>
    <lineage>
        <taxon>Bacteria</taxon>
        <taxon>Pseudomonadati</taxon>
        <taxon>Pseudomonadota</taxon>
        <taxon>Alphaproteobacteria</taxon>
        <taxon>Hyphomicrobiales</taxon>
        <taxon>Stappiaceae</taxon>
        <taxon>Pannonibacter</taxon>
    </lineage>
</organism>
<evidence type="ECO:0000259" key="5">
    <source>
        <dbReference type="PROSITE" id="PS01124"/>
    </source>
</evidence>
<dbReference type="EMBL" id="JAABLP010000002">
    <property type="protein sequence ID" value="NBN63511.1"/>
    <property type="molecule type" value="Genomic_DNA"/>
</dbReference>
<dbReference type="Pfam" id="PF12833">
    <property type="entry name" value="HTH_18"/>
    <property type="match status" value="1"/>
</dbReference>
<name>A0ABW9ZGE7_9HYPH</name>
<dbReference type="InterPro" id="IPR009057">
    <property type="entry name" value="Homeodomain-like_sf"/>
</dbReference>
<dbReference type="InterPro" id="IPR003313">
    <property type="entry name" value="AraC-bd"/>
</dbReference>
<dbReference type="InterPro" id="IPR018060">
    <property type="entry name" value="HTH_AraC"/>
</dbReference>
<evidence type="ECO:0000313" key="7">
    <source>
        <dbReference type="Proteomes" id="UP000541347"/>
    </source>
</evidence>
<protein>
    <submittedName>
        <fullName evidence="6">Helix-turn-helix domain-containing protein</fullName>
    </submittedName>
</protein>
<dbReference type="PROSITE" id="PS01124">
    <property type="entry name" value="HTH_ARAC_FAMILY_2"/>
    <property type="match status" value="1"/>
</dbReference>
<dbReference type="SMART" id="SM00342">
    <property type="entry name" value="HTH_ARAC"/>
    <property type="match status" value="1"/>
</dbReference>
<accession>A0ABW9ZGE7</accession>
<dbReference type="RefSeq" id="WP_161675478.1">
    <property type="nucleotide sequence ID" value="NZ_JAABLP010000002.1"/>
</dbReference>
<dbReference type="SUPFAM" id="SSF51182">
    <property type="entry name" value="RmlC-like cupins"/>
    <property type="match status" value="1"/>
</dbReference>
<reference evidence="6 7" key="1">
    <citation type="submission" date="2020-01" db="EMBL/GenBank/DDBJ databases">
        <authorList>
            <person name="Peng S.Y."/>
            <person name="Li J."/>
            <person name="Wang M."/>
            <person name="Wang L."/>
            <person name="Wang C.Q."/>
            <person name="Wang J.R."/>
        </authorList>
    </citation>
    <scope>NUCLEOTIDE SEQUENCE [LARGE SCALE GENOMIC DNA]</scope>
    <source>
        <strain evidence="6 7">XCT-34</strain>
    </source>
</reference>